<protein>
    <submittedName>
        <fullName evidence="2">ATP-dependent Clp protease adaptor protein ClpS</fullName>
    </submittedName>
</protein>
<sequence length="91" mass="10363">MQIDIETDEQILEDTVAVDMLKLVIYNDDVNTFDWVIDTLMEVCGHTSEQAEQCTIIIHYKGKCSVKEGEFGELLPMRNSICERGISAEIH</sequence>
<reference evidence="2 3" key="1">
    <citation type="submission" date="2018-03" db="EMBL/GenBank/DDBJ databases">
        <title>Genomic Encyclopedia of Archaeal and Bacterial Type Strains, Phase II (KMG-II): from individual species to whole genera.</title>
        <authorList>
            <person name="Goeker M."/>
        </authorList>
    </citation>
    <scope>NUCLEOTIDE SEQUENCE [LARGE SCALE GENOMIC DNA]</scope>
    <source>
        <strain evidence="2 3">DSM 100346</strain>
    </source>
</reference>
<dbReference type="OrthoDB" id="598046at2"/>
<dbReference type="Proteomes" id="UP000245880">
    <property type="component" value="Unassembled WGS sequence"/>
</dbReference>
<dbReference type="EMBL" id="QGDT01000017">
    <property type="protein sequence ID" value="PWJ54529.1"/>
    <property type="molecule type" value="Genomic_DNA"/>
</dbReference>
<dbReference type="GO" id="GO:0006508">
    <property type="term" value="P:proteolysis"/>
    <property type="evidence" value="ECO:0007669"/>
    <property type="project" value="UniProtKB-KW"/>
</dbReference>
<gene>
    <name evidence="2" type="ORF">CLV98_11767</name>
</gene>
<dbReference type="SUPFAM" id="SSF54736">
    <property type="entry name" value="ClpS-like"/>
    <property type="match status" value="1"/>
</dbReference>
<dbReference type="AlphaFoldDB" id="A0A316AAU3"/>
<evidence type="ECO:0000313" key="3">
    <source>
        <dbReference type="Proteomes" id="UP000245880"/>
    </source>
</evidence>
<keyword evidence="2" id="KW-0378">Hydrolase</keyword>
<dbReference type="InterPro" id="IPR003769">
    <property type="entry name" value="ClpS_core"/>
</dbReference>
<proteinExistence type="predicted"/>
<dbReference type="GO" id="GO:0030163">
    <property type="term" value="P:protein catabolic process"/>
    <property type="evidence" value="ECO:0007669"/>
    <property type="project" value="InterPro"/>
</dbReference>
<evidence type="ECO:0000259" key="1">
    <source>
        <dbReference type="Pfam" id="PF02617"/>
    </source>
</evidence>
<dbReference type="Pfam" id="PF02617">
    <property type="entry name" value="ClpS"/>
    <property type="match status" value="1"/>
</dbReference>
<evidence type="ECO:0000313" key="2">
    <source>
        <dbReference type="EMBL" id="PWJ54529.1"/>
    </source>
</evidence>
<comment type="caution">
    <text evidence="2">The sequence shown here is derived from an EMBL/GenBank/DDBJ whole genome shotgun (WGS) entry which is preliminary data.</text>
</comment>
<keyword evidence="3" id="KW-1185">Reference proteome</keyword>
<name>A0A316AAU3_9BACT</name>
<keyword evidence="2" id="KW-0645">Protease</keyword>
<accession>A0A316AAU3</accession>
<dbReference type="InterPro" id="IPR014719">
    <property type="entry name" value="Ribosomal_bL12_C/ClpS-like"/>
</dbReference>
<dbReference type="GO" id="GO:0008233">
    <property type="term" value="F:peptidase activity"/>
    <property type="evidence" value="ECO:0007669"/>
    <property type="project" value="UniProtKB-KW"/>
</dbReference>
<organism evidence="2 3">
    <name type="scientific">Dyadobacter jejuensis</name>
    <dbReference type="NCBI Taxonomy" id="1082580"/>
    <lineage>
        <taxon>Bacteria</taxon>
        <taxon>Pseudomonadati</taxon>
        <taxon>Bacteroidota</taxon>
        <taxon>Cytophagia</taxon>
        <taxon>Cytophagales</taxon>
        <taxon>Spirosomataceae</taxon>
        <taxon>Dyadobacter</taxon>
    </lineage>
</organism>
<dbReference type="Gene3D" id="3.30.1390.10">
    <property type="match status" value="1"/>
</dbReference>
<feature type="domain" description="Adaptor protein ClpS core" evidence="1">
    <location>
        <begin position="19"/>
        <end position="75"/>
    </location>
</feature>